<dbReference type="Proteomes" id="UP000192408">
    <property type="component" value="Unassembled WGS sequence"/>
</dbReference>
<evidence type="ECO:0000313" key="1">
    <source>
        <dbReference type="EMBL" id="SMB82323.1"/>
    </source>
</evidence>
<dbReference type="Pfam" id="PF11198">
    <property type="entry name" value="DUF2857"/>
    <property type="match status" value="1"/>
</dbReference>
<dbReference type="AlphaFoldDB" id="A0A1W1UMS3"/>
<gene>
    <name evidence="1" type="ORF">SAMN05660772_02057</name>
</gene>
<dbReference type="EMBL" id="FWWV01000009">
    <property type="protein sequence ID" value="SMB82323.1"/>
    <property type="molecule type" value="Genomic_DNA"/>
</dbReference>
<sequence length="183" mass="21123">MQNNNSLNQAILTQILNNLREGNIKPCLRLGFSEDELKEINQLSFDEIYDMTHTHVPFATVTINHEVFWKMVTLARVNSEERRIIDRALMLGASIQMLNSYFGLTTSEVSSRRHLLGKEEPMGRKPVASEEQQEAAWHLWQIHKNPLDDHNTLAGLEALMLIAEETDINLTEVWKLVTSWQKK</sequence>
<evidence type="ECO:0008006" key="3">
    <source>
        <dbReference type="Google" id="ProtNLM"/>
    </source>
</evidence>
<proteinExistence type="predicted"/>
<evidence type="ECO:0000313" key="2">
    <source>
        <dbReference type="Proteomes" id="UP000192408"/>
    </source>
</evidence>
<accession>A0A1W1UMS3</accession>
<dbReference type="STRING" id="1122938.SAMN05660772_02057"/>
<keyword evidence="2" id="KW-1185">Reference proteome</keyword>
<name>A0A1W1UMS3_9PAST</name>
<dbReference type="RefSeq" id="WP_084256538.1">
    <property type="nucleotide sequence ID" value="NZ_FWWV01000009.1"/>
</dbReference>
<dbReference type="InterPro" id="IPR021364">
    <property type="entry name" value="DUF2857"/>
</dbReference>
<reference evidence="2" key="1">
    <citation type="submission" date="2017-04" db="EMBL/GenBank/DDBJ databases">
        <authorList>
            <person name="Varghese N."/>
            <person name="Submissions S."/>
        </authorList>
    </citation>
    <scope>NUCLEOTIDE SEQUENCE [LARGE SCALE GENOMIC DNA]</scope>
    <source>
        <strain evidence="2">DSM 23072</strain>
    </source>
</reference>
<organism evidence="1 2">
    <name type="scientific">Pasteurella testudinis DSM 23072</name>
    <dbReference type="NCBI Taxonomy" id="1122938"/>
    <lineage>
        <taxon>Bacteria</taxon>
        <taxon>Pseudomonadati</taxon>
        <taxon>Pseudomonadota</taxon>
        <taxon>Gammaproteobacteria</taxon>
        <taxon>Pasteurellales</taxon>
        <taxon>Pasteurellaceae</taxon>
        <taxon>Pasteurella</taxon>
    </lineage>
</organism>
<protein>
    <recommendedName>
        <fullName evidence="3">DUF2857 domain-containing protein</fullName>
    </recommendedName>
</protein>